<reference evidence="3 4" key="1">
    <citation type="submission" date="2021-08" db="EMBL/GenBank/DDBJ databases">
        <title>Genomic Architecture of Streptomyces flavotricini NGL1 and Streptomyces erythrochromogenes HMS4 With Differential Plant Beneficial attributes and laccase production capabilities.</title>
        <authorList>
            <person name="Salwan R."/>
            <person name="Kaur R."/>
            <person name="Sharma V."/>
        </authorList>
    </citation>
    <scope>NUCLEOTIDE SEQUENCE [LARGE SCALE GENOMIC DNA]</scope>
    <source>
        <strain evidence="3 4">NGL1</strain>
    </source>
</reference>
<name>A0ABS8EDZ5_9ACTN</name>
<evidence type="ECO:0000259" key="2">
    <source>
        <dbReference type="Pfam" id="PF01636"/>
    </source>
</evidence>
<evidence type="ECO:0000313" key="4">
    <source>
        <dbReference type="Proteomes" id="UP001520654"/>
    </source>
</evidence>
<dbReference type="SUPFAM" id="SSF56112">
    <property type="entry name" value="Protein kinase-like (PK-like)"/>
    <property type="match status" value="1"/>
</dbReference>
<dbReference type="Pfam" id="PF01636">
    <property type="entry name" value="APH"/>
    <property type="match status" value="1"/>
</dbReference>
<evidence type="ECO:0000256" key="1">
    <source>
        <dbReference type="SAM" id="MobiDB-lite"/>
    </source>
</evidence>
<proteinExistence type="predicted"/>
<sequence length="377" mass="39286">MPCRTAVRRLMRPRGSVTCFRDASDGSRGTAMNQEPLPAALAAYAGAGERDAPYELLAEREDGTVVRCGEIVAKAHAGDSDRAGLAVRMRIAADEALAGVLLAPLHPEVGYLGGRPVSLWPYGAPVDPERPEDAPWEAAGRLLAALHQVPVHRLPGPVPPMRGPAKLARALRRLSRATATDAVGGRDGARSPDGARIPAGARSGAALVPGPAEGRSAGDLVRAAARTLPAWVRGEAPAPRGGALCHGDLHLGQLVRGPGPDGGWRLIDVDDLGIGTPAWDLARPAAWYAAGLLDTGAWVRFLDSYRAAGGPAAGPPGSDPWPELDLAARALTVQTAALALAKSAENRRRLEDVERLMVESCARIASLPPDLEARAPS</sequence>
<feature type="domain" description="Aminoglycoside phosphotransferase" evidence="2">
    <location>
        <begin position="103"/>
        <end position="317"/>
    </location>
</feature>
<protein>
    <submittedName>
        <fullName evidence="3">Aminoglycoside phosphotransferase family protein</fullName>
    </submittedName>
</protein>
<dbReference type="InterPro" id="IPR011009">
    <property type="entry name" value="Kinase-like_dom_sf"/>
</dbReference>
<keyword evidence="4" id="KW-1185">Reference proteome</keyword>
<evidence type="ECO:0000313" key="3">
    <source>
        <dbReference type="EMBL" id="MCC0099154.1"/>
    </source>
</evidence>
<accession>A0ABS8EDZ5</accession>
<comment type="caution">
    <text evidence="3">The sequence shown here is derived from an EMBL/GenBank/DDBJ whole genome shotgun (WGS) entry which is preliminary data.</text>
</comment>
<dbReference type="EMBL" id="JAINUL010000001">
    <property type="protein sequence ID" value="MCC0099154.1"/>
    <property type="molecule type" value="Genomic_DNA"/>
</dbReference>
<dbReference type="Proteomes" id="UP001520654">
    <property type="component" value="Unassembled WGS sequence"/>
</dbReference>
<dbReference type="InterPro" id="IPR002575">
    <property type="entry name" value="Aminoglycoside_PTrfase"/>
</dbReference>
<organism evidence="3 4">
    <name type="scientific">Streptomyces flavotricini</name>
    <dbReference type="NCBI Taxonomy" id="66888"/>
    <lineage>
        <taxon>Bacteria</taxon>
        <taxon>Bacillati</taxon>
        <taxon>Actinomycetota</taxon>
        <taxon>Actinomycetes</taxon>
        <taxon>Kitasatosporales</taxon>
        <taxon>Streptomycetaceae</taxon>
        <taxon>Streptomyces</taxon>
    </lineage>
</organism>
<dbReference type="Gene3D" id="3.90.1200.10">
    <property type="match status" value="1"/>
</dbReference>
<feature type="region of interest" description="Disordered" evidence="1">
    <location>
        <begin position="178"/>
        <end position="216"/>
    </location>
</feature>
<gene>
    <name evidence="3" type="ORF">K7B10_31135</name>
</gene>